<evidence type="ECO:0000313" key="1">
    <source>
        <dbReference type="EMBL" id="RAK29052.1"/>
    </source>
</evidence>
<accession>A0A364JVB0</accession>
<dbReference type="EMBL" id="QLMK01000005">
    <property type="protein sequence ID" value="RAK29052.1"/>
    <property type="molecule type" value="Genomic_DNA"/>
</dbReference>
<sequence length="61" mass="7157">MIFPQFGYFWVVIRLTKPYFSPSIAIVKEAVMLFALQRTIRPQGQVRGFSQLRLEGKRLLL</sequence>
<organism evidence="1 2">
    <name type="scientific">Falsochrobactrum ovis</name>
    <dbReference type="NCBI Taxonomy" id="1293442"/>
    <lineage>
        <taxon>Bacteria</taxon>
        <taxon>Pseudomonadati</taxon>
        <taxon>Pseudomonadota</taxon>
        <taxon>Alphaproteobacteria</taxon>
        <taxon>Hyphomicrobiales</taxon>
        <taxon>Brucellaceae</taxon>
        <taxon>Falsochrobactrum</taxon>
    </lineage>
</organism>
<dbReference type="AlphaFoldDB" id="A0A364JVB0"/>
<protein>
    <submittedName>
        <fullName evidence="1">Uncharacterized protein</fullName>
    </submittedName>
</protein>
<evidence type="ECO:0000313" key="2">
    <source>
        <dbReference type="Proteomes" id="UP000249453"/>
    </source>
</evidence>
<reference evidence="1 2" key="1">
    <citation type="submission" date="2018-06" db="EMBL/GenBank/DDBJ databases">
        <title>Genomic Encyclopedia of Type Strains, Phase IV (KMG-IV): sequencing the most valuable type-strain genomes for metagenomic binning, comparative biology and taxonomic classification.</title>
        <authorList>
            <person name="Goeker M."/>
        </authorList>
    </citation>
    <scope>NUCLEOTIDE SEQUENCE [LARGE SCALE GENOMIC DNA]</scope>
    <source>
        <strain evidence="1 2">DSM 26720</strain>
    </source>
</reference>
<dbReference type="Proteomes" id="UP000249453">
    <property type="component" value="Unassembled WGS sequence"/>
</dbReference>
<gene>
    <name evidence="1" type="ORF">C7374_105102</name>
</gene>
<keyword evidence="2" id="KW-1185">Reference proteome</keyword>
<comment type="caution">
    <text evidence="1">The sequence shown here is derived from an EMBL/GenBank/DDBJ whole genome shotgun (WGS) entry which is preliminary data.</text>
</comment>
<proteinExistence type="predicted"/>
<name>A0A364JVB0_9HYPH</name>